<sequence>KNVLQIDPKSSDAYFVMGQIQEKDKEYGKALGYYKKAIELDPVHMDAKIRLSKIYVIIGTKDLIEEARKLLHEAKKVQPEDPQVGLILSTIDYKLGEKEKATLALEKVVAKNSSFAEGVSLLSTFYTSNGASDKAVKLLTKGVADNPKDVFLKVTLAKLLAKKKDYKGAEKYLTQSVSIDPQNYSLQIALSLFYTNTDQKDKAEVILRKAIEQDDNDVQRYLMLVEFLSAKNSIAEGEAELIKAIKNKPELYSLKFSQVQFYKKIGKSEKMKEILKQIIAEKSYDVEGVQAKTQMAAQLLKEGDKAGAKTYADEVIAEYPKDSDALLIVSKLALLNSDAIEAINGFRTILKNDPKNAEAALLLARAHEMNGESSLAENELKKSIEADPVNAQTHINYARYLASKNRMDEAVDVADKALTYFKNSYDLLDFKLRIFSVMKKDEAQMLAILDAMEIADPSRHQVHITRGRFFQGKKEQDKALKQFEIAYVKAKDKYQPLELIVKLHMQNSAPDKALLRLKGITDKKPDDAVANYFVGLVYMAQSKPKQAREKFLQASRAAEKWLPPYTGLASSYVAEKDLNMAIKVYQDAMLKLVNKLPAQLQIASLYERQKDYTKAMGVYKAVLDVNANNKLAANNYASLLLDYGTEADAVKALALSKTFEETKQTAFQDTLGWAYVKNGDTAKAVEVLKPVVEKTPNVAVFRYHLGYALYKAGDKAAAKSHLEIAVNSEQTYYGKDEAAQLLKTL</sequence>
<keyword evidence="1" id="KW-0677">Repeat</keyword>
<dbReference type="Pfam" id="PF07719">
    <property type="entry name" value="TPR_2"/>
    <property type="match status" value="1"/>
</dbReference>
<dbReference type="InterPro" id="IPR051012">
    <property type="entry name" value="CellSynth/LPSAsmb/PSIAsmb"/>
</dbReference>
<keyword evidence="2" id="KW-0802">TPR repeat</keyword>
<dbReference type="SUPFAM" id="SSF48452">
    <property type="entry name" value="TPR-like"/>
    <property type="match status" value="2"/>
</dbReference>
<name>A0A3B0XHU1_9ZZZZ</name>
<evidence type="ECO:0000256" key="2">
    <source>
        <dbReference type="ARBA" id="ARBA00022803"/>
    </source>
</evidence>
<gene>
    <name evidence="3" type="ORF">MNBD_GAMMA11-3107</name>
</gene>
<evidence type="ECO:0000313" key="3">
    <source>
        <dbReference type="EMBL" id="VAW62982.1"/>
    </source>
</evidence>
<dbReference type="PROSITE" id="PS50005">
    <property type="entry name" value="TPR"/>
    <property type="match status" value="2"/>
</dbReference>
<dbReference type="SMART" id="SM00028">
    <property type="entry name" value="TPR"/>
    <property type="match status" value="12"/>
</dbReference>
<dbReference type="InterPro" id="IPR019734">
    <property type="entry name" value="TPR_rpt"/>
</dbReference>
<accession>A0A3B0XHU1</accession>
<dbReference type="InterPro" id="IPR013105">
    <property type="entry name" value="TPR_2"/>
</dbReference>
<feature type="non-terminal residue" evidence="3">
    <location>
        <position position="1"/>
    </location>
</feature>
<reference evidence="3" key="1">
    <citation type="submission" date="2018-06" db="EMBL/GenBank/DDBJ databases">
        <authorList>
            <person name="Zhirakovskaya E."/>
        </authorList>
    </citation>
    <scope>NUCLEOTIDE SEQUENCE</scope>
</reference>
<dbReference type="Gene3D" id="1.25.40.10">
    <property type="entry name" value="Tetratricopeptide repeat domain"/>
    <property type="match status" value="3"/>
</dbReference>
<dbReference type="PANTHER" id="PTHR45586:SF1">
    <property type="entry name" value="LIPOPOLYSACCHARIDE ASSEMBLY PROTEIN B"/>
    <property type="match status" value="1"/>
</dbReference>
<organism evidence="3">
    <name type="scientific">hydrothermal vent metagenome</name>
    <dbReference type="NCBI Taxonomy" id="652676"/>
    <lineage>
        <taxon>unclassified sequences</taxon>
        <taxon>metagenomes</taxon>
        <taxon>ecological metagenomes</taxon>
    </lineage>
</organism>
<dbReference type="Pfam" id="PF13174">
    <property type="entry name" value="TPR_6"/>
    <property type="match status" value="2"/>
</dbReference>
<dbReference type="PROSITE" id="PS50293">
    <property type="entry name" value="TPR_REGION"/>
    <property type="match status" value="1"/>
</dbReference>
<dbReference type="PANTHER" id="PTHR45586">
    <property type="entry name" value="TPR REPEAT-CONTAINING PROTEIN PA4667"/>
    <property type="match status" value="1"/>
</dbReference>
<dbReference type="SUPFAM" id="SSF81901">
    <property type="entry name" value="HCP-like"/>
    <property type="match status" value="1"/>
</dbReference>
<dbReference type="Pfam" id="PF14559">
    <property type="entry name" value="TPR_19"/>
    <property type="match status" value="2"/>
</dbReference>
<evidence type="ECO:0000256" key="1">
    <source>
        <dbReference type="ARBA" id="ARBA00022737"/>
    </source>
</evidence>
<dbReference type="Pfam" id="PF13432">
    <property type="entry name" value="TPR_16"/>
    <property type="match status" value="1"/>
</dbReference>
<dbReference type="EMBL" id="UOFG01000187">
    <property type="protein sequence ID" value="VAW62982.1"/>
    <property type="molecule type" value="Genomic_DNA"/>
</dbReference>
<dbReference type="AlphaFoldDB" id="A0A3B0XHU1"/>
<dbReference type="InterPro" id="IPR011990">
    <property type="entry name" value="TPR-like_helical_dom_sf"/>
</dbReference>
<protein>
    <submittedName>
        <fullName evidence="3">Uncharacterized protein</fullName>
    </submittedName>
</protein>
<proteinExistence type="predicted"/>